<dbReference type="Proteomes" id="UP001286313">
    <property type="component" value="Unassembled WGS sequence"/>
</dbReference>
<dbReference type="EMBL" id="JAWQEG010002687">
    <property type="protein sequence ID" value="KAK3870323.1"/>
    <property type="molecule type" value="Genomic_DNA"/>
</dbReference>
<keyword evidence="6" id="KW-1185">Reference proteome</keyword>
<dbReference type="GO" id="GO:0042302">
    <property type="term" value="F:structural constituent of cuticle"/>
    <property type="evidence" value="ECO:0007669"/>
    <property type="project" value="UniProtKB-UniRule"/>
</dbReference>
<feature type="signal peptide" evidence="4">
    <location>
        <begin position="1"/>
        <end position="21"/>
    </location>
</feature>
<dbReference type="GO" id="GO:0005615">
    <property type="term" value="C:extracellular space"/>
    <property type="evidence" value="ECO:0007669"/>
    <property type="project" value="TreeGrafter"/>
</dbReference>
<feature type="region of interest" description="Disordered" evidence="3">
    <location>
        <begin position="159"/>
        <end position="203"/>
    </location>
</feature>
<sequence>MDESRLTFGLLLLTGVVLVSAELQPIYGYDDGRQGHGGHRFDDDGYDSDYDSGSYSFEWDVSDESYENHYGHHETRSGDLTEGGYYVLLPDGRLMKVNYYVDGDSGFVHDISFEGSAQYDSGYSRSREYDSGYRGINSGYSGYKGFNSGFSGSDEFNRGQIGGRGFGRQRFGSSDSRSRESDSFGSRSYESNSFESRSDSRGF</sequence>
<dbReference type="PROSITE" id="PS51155">
    <property type="entry name" value="CHIT_BIND_RR_2"/>
    <property type="match status" value="1"/>
</dbReference>
<evidence type="ECO:0000256" key="3">
    <source>
        <dbReference type="SAM" id="MobiDB-lite"/>
    </source>
</evidence>
<comment type="caution">
    <text evidence="5">The sequence shown here is derived from an EMBL/GenBank/DDBJ whole genome shotgun (WGS) entry which is preliminary data.</text>
</comment>
<dbReference type="PANTHER" id="PTHR12236">
    <property type="entry name" value="STRUCTURAL CONTITUENT OF CUTICLE"/>
    <property type="match status" value="1"/>
</dbReference>
<dbReference type="GO" id="GO:0031012">
    <property type="term" value="C:extracellular matrix"/>
    <property type="evidence" value="ECO:0007669"/>
    <property type="project" value="TreeGrafter"/>
</dbReference>
<dbReference type="InterPro" id="IPR000618">
    <property type="entry name" value="Insect_cuticle"/>
</dbReference>
<dbReference type="Pfam" id="PF00379">
    <property type="entry name" value="Chitin_bind_4"/>
    <property type="match status" value="1"/>
</dbReference>
<dbReference type="AlphaFoldDB" id="A0AAE1KEE2"/>
<protein>
    <recommendedName>
        <fullName evidence="7">Pro-resilin</fullName>
    </recommendedName>
</protein>
<name>A0AAE1KEE2_PETCI</name>
<proteinExistence type="predicted"/>
<feature type="chain" id="PRO_5042149702" description="Pro-resilin" evidence="4">
    <location>
        <begin position="22"/>
        <end position="203"/>
    </location>
</feature>
<evidence type="ECO:0008006" key="7">
    <source>
        <dbReference type="Google" id="ProtNLM"/>
    </source>
</evidence>
<organism evidence="5 6">
    <name type="scientific">Petrolisthes cinctipes</name>
    <name type="common">Flat porcelain crab</name>
    <dbReference type="NCBI Taxonomy" id="88211"/>
    <lineage>
        <taxon>Eukaryota</taxon>
        <taxon>Metazoa</taxon>
        <taxon>Ecdysozoa</taxon>
        <taxon>Arthropoda</taxon>
        <taxon>Crustacea</taxon>
        <taxon>Multicrustacea</taxon>
        <taxon>Malacostraca</taxon>
        <taxon>Eumalacostraca</taxon>
        <taxon>Eucarida</taxon>
        <taxon>Decapoda</taxon>
        <taxon>Pleocyemata</taxon>
        <taxon>Anomura</taxon>
        <taxon>Galatheoidea</taxon>
        <taxon>Porcellanidae</taxon>
        <taxon>Petrolisthes</taxon>
    </lineage>
</organism>
<keyword evidence="4" id="KW-0732">Signal</keyword>
<evidence type="ECO:0000313" key="5">
    <source>
        <dbReference type="EMBL" id="KAK3870323.1"/>
    </source>
</evidence>
<evidence type="ECO:0000313" key="6">
    <source>
        <dbReference type="Proteomes" id="UP001286313"/>
    </source>
</evidence>
<accession>A0AAE1KEE2</accession>
<keyword evidence="1 2" id="KW-0193">Cuticle</keyword>
<evidence type="ECO:0000256" key="4">
    <source>
        <dbReference type="SAM" id="SignalP"/>
    </source>
</evidence>
<dbReference type="InterPro" id="IPR051217">
    <property type="entry name" value="Insect_Cuticle_Struc_Prot"/>
</dbReference>
<evidence type="ECO:0000256" key="1">
    <source>
        <dbReference type="ARBA" id="ARBA00022460"/>
    </source>
</evidence>
<gene>
    <name evidence="5" type="ORF">Pcinc_024438</name>
</gene>
<dbReference type="PANTHER" id="PTHR12236:SF79">
    <property type="entry name" value="CUTICULAR PROTEIN 50CB-RELATED"/>
    <property type="match status" value="1"/>
</dbReference>
<reference evidence="5" key="1">
    <citation type="submission" date="2023-10" db="EMBL/GenBank/DDBJ databases">
        <title>Genome assemblies of two species of porcelain crab, Petrolisthes cinctipes and Petrolisthes manimaculis (Anomura: Porcellanidae).</title>
        <authorList>
            <person name="Angst P."/>
        </authorList>
    </citation>
    <scope>NUCLEOTIDE SEQUENCE</scope>
    <source>
        <strain evidence="5">PB745_01</strain>
        <tissue evidence="5">Gill</tissue>
    </source>
</reference>
<evidence type="ECO:0000256" key="2">
    <source>
        <dbReference type="PROSITE-ProRule" id="PRU00497"/>
    </source>
</evidence>